<protein>
    <recommendedName>
        <fullName evidence="1">Exocyst complex component Sec10 N-terminal domain-containing protein</fullName>
    </recommendedName>
</protein>
<evidence type="ECO:0000313" key="3">
    <source>
        <dbReference type="Proteomes" id="UP000006906"/>
    </source>
</evidence>
<dbReference type="InParanoid" id="A0A2K3D639"/>
<reference evidence="2 3" key="1">
    <citation type="journal article" date="2007" name="Science">
        <title>The Chlamydomonas genome reveals the evolution of key animal and plant functions.</title>
        <authorList>
            <person name="Merchant S.S."/>
            <person name="Prochnik S.E."/>
            <person name="Vallon O."/>
            <person name="Harris E.H."/>
            <person name="Karpowicz S.J."/>
            <person name="Witman G.B."/>
            <person name="Terry A."/>
            <person name="Salamov A."/>
            <person name="Fritz-Laylin L.K."/>
            <person name="Marechal-Drouard L."/>
            <person name="Marshall W.F."/>
            <person name="Qu L.H."/>
            <person name="Nelson D.R."/>
            <person name="Sanderfoot A.A."/>
            <person name="Spalding M.H."/>
            <person name="Kapitonov V.V."/>
            <person name="Ren Q."/>
            <person name="Ferris P."/>
            <person name="Lindquist E."/>
            <person name="Shapiro H."/>
            <person name="Lucas S.M."/>
            <person name="Grimwood J."/>
            <person name="Schmutz J."/>
            <person name="Cardol P."/>
            <person name="Cerutti H."/>
            <person name="Chanfreau G."/>
            <person name="Chen C.L."/>
            <person name="Cognat V."/>
            <person name="Croft M.T."/>
            <person name="Dent R."/>
            <person name="Dutcher S."/>
            <person name="Fernandez E."/>
            <person name="Fukuzawa H."/>
            <person name="Gonzalez-Ballester D."/>
            <person name="Gonzalez-Halphen D."/>
            <person name="Hallmann A."/>
            <person name="Hanikenne M."/>
            <person name="Hippler M."/>
            <person name="Inwood W."/>
            <person name="Jabbari K."/>
            <person name="Kalanon M."/>
            <person name="Kuras R."/>
            <person name="Lefebvre P.A."/>
            <person name="Lemaire S.D."/>
            <person name="Lobanov A.V."/>
            <person name="Lohr M."/>
            <person name="Manuell A."/>
            <person name="Meier I."/>
            <person name="Mets L."/>
            <person name="Mittag M."/>
            <person name="Mittelmeier T."/>
            <person name="Moroney J.V."/>
            <person name="Moseley J."/>
            <person name="Napoli C."/>
            <person name="Nedelcu A.M."/>
            <person name="Niyogi K."/>
            <person name="Novoselov S.V."/>
            <person name="Paulsen I.T."/>
            <person name="Pazour G."/>
            <person name="Purton S."/>
            <person name="Ral J.P."/>
            <person name="Riano-Pachon D.M."/>
            <person name="Riekhof W."/>
            <person name="Rymarquis L."/>
            <person name="Schroda M."/>
            <person name="Stern D."/>
            <person name="Umen J."/>
            <person name="Willows R."/>
            <person name="Wilson N."/>
            <person name="Zimmer S.L."/>
            <person name="Allmer J."/>
            <person name="Balk J."/>
            <person name="Bisova K."/>
            <person name="Chen C.J."/>
            <person name="Elias M."/>
            <person name="Gendler K."/>
            <person name="Hauser C."/>
            <person name="Lamb M.R."/>
            <person name="Ledford H."/>
            <person name="Long J.C."/>
            <person name="Minagawa J."/>
            <person name="Page M.D."/>
            <person name="Pan J."/>
            <person name="Pootakham W."/>
            <person name="Roje S."/>
            <person name="Rose A."/>
            <person name="Stahlberg E."/>
            <person name="Terauchi A.M."/>
            <person name="Yang P."/>
            <person name="Ball S."/>
            <person name="Bowler C."/>
            <person name="Dieckmann C.L."/>
            <person name="Gladyshev V.N."/>
            <person name="Green P."/>
            <person name="Jorgensen R."/>
            <person name="Mayfield S."/>
            <person name="Mueller-Roeber B."/>
            <person name="Rajamani S."/>
            <person name="Sayre R.T."/>
            <person name="Brokstein P."/>
            <person name="Dubchak I."/>
            <person name="Goodstein D."/>
            <person name="Hornick L."/>
            <person name="Huang Y.W."/>
            <person name="Jhaveri J."/>
            <person name="Luo Y."/>
            <person name="Martinez D."/>
            <person name="Ngau W.C."/>
            <person name="Otillar B."/>
            <person name="Poliakov A."/>
            <person name="Porter A."/>
            <person name="Szajkowski L."/>
            <person name="Werner G."/>
            <person name="Zhou K."/>
            <person name="Grigoriev I.V."/>
            <person name="Rokhsar D.S."/>
            <person name="Grossman A.R."/>
        </authorList>
    </citation>
    <scope>NUCLEOTIDE SEQUENCE [LARGE SCALE GENOMIC DNA]</scope>
    <source>
        <strain evidence="3">CC-503</strain>
    </source>
</reference>
<accession>A0A2K3D639</accession>
<dbReference type="GeneID" id="5719672"/>
<gene>
    <name evidence="2" type="ORF">CHLRE_12g551802v5</name>
</gene>
<evidence type="ECO:0000259" key="1">
    <source>
        <dbReference type="Pfam" id="PF20667"/>
    </source>
</evidence>
<dbReference type="Pfam" id="PF20667">
    <property type="entry name" value="Sec10_N"/>
    <property type="match status" value="1"/>
</dbReference>
<dbReference type="Gramene" id="PNW75999">
    <property type="protein sequence ID" value="PNW75999"/>
    <property type="gene ID" value="CHLRE_12g551802v5"/>
</dbReference>
<dbReference type="STRING" id="3055.A0A2K3D639"/>
<dbReference type="EMBL" id="CM008973">
    <property type="protein sequence ID" value="PNW75999.1"/>
    <property type="molecule type" value="Genomic_DNA"/>
</dbReference>
<dbReference type="PaxDb" id="3055-EDP02948"/>
<proteinExistence type="predicted"/>
<sequence length="206" mass="22276">MQLSLVDPQAFRDGFSLATFLAGLAKEVLDPKDPPVGPKPDTSTAAAAARVALEKSRAMLELMDKAESEAVYAHGEVARSVTGLQAALQADQAKYQKALSSAQRHSERVREAFREVEERSNRVGQVGTRLGDRLQRADALRSRALELVSLFEHLALFAALPEGDGAFAAHLPGLFWEDRRLAEAAVRRMRGLEGAGGGGGWGRWAE</sequence>
<dbReference type="RefSeq" id="XP_042918984.1">
    <property type="nucleotide sequence ID" value="XM_043069006.1"/>
</dbReference>
<dbReference type="ExpressionAtlas" id="A0A2K3D639">
    <property type="expression patterns" value="baseline and differential"/>
</dbReference>
<dbReference type="InterPro" id="IPR048625">
    <property type="entry name" value="Sec10_N"/>
</dbReference>
<feature type="domain" description="Exocyst complex component Sec10 N-terminal" evidence="1">
    <location>
        <begin position="76"/>
        <end position="159"/>
    </location>
</feature>
<organism evidence="2 3">
    <name type="scientific">Chlamydomonas reinhardtii</name>
    <name type="common">Chlamydomonas smithii</name>
    <dbReference type="NCBI Taxonomy" id="3055"/>
    <lineage>
        <taxon>Eukaryota</taxon>
        <taxon>Viridiplantae</taxon>
        <taxon>Chlorophyta</taxon>
        <taxon>core chlorophytes</taxon>
        <taxon>Chlorophyceae</taxon>
        <taxon>CS clade</taxon>
        <taxon>Chlamydomonadales</taxon>
        <taxon>Chlamydomonadaceae</taxon>
        <taxon>Chlamydomonas</taxon>
    </lineage>
</organism>
<dbReference type="Proteomes" id="UP000006906">
    <property type="component" value="Chromosome 12"/>
</dbReference>
<name>A0A2K3D639_CHLRE</name>
<evidence type="ECO:0000313" key="2">
    <source>
        <dbReference type="EMBL" id="PNW75999.1"/>
    </source>
</evidence>
<dbReference type="KEGG" id="cre:CHLRE_12g551802v5"/>
<dbReference type="OrthoDB" id="125856at2759"/>
<keyword evidence="3" id="KW-1185">Reference proteome</keyword>
<dbReference type="AlphaFoldDB" id="A0A2K3D639"/>